<reference evidence="10" key="1">
    <citation type="submission" date="2021-08" db="EMBL/GenBank/DDBJ databases">
        <title>WGS assembly of Ceratopteris richardii.</title>
        <authorList>
            <person name="Marchant D.B."/>
            <person name="Chen G."/>
            <person name="Jenkins J."/>
            <person name="Shu S."/>
            <person name="Leebens-Mack J."/>
            <person name="Grimwood J."/>
            <person name="Schmutz J."/>
            <person name="Soltis P."/>
            <person name="Soltis D."/>
            <person name="Chen Z.-H."/>
        </authorList>
    </citation>
    <scope>NUCLEOTIDE SEQUENCE</scope>
    <source>
        <strain evidence="10">Whitten #5841</strain>
        <tissue evidence="10">Leaf</tissue>
    </source>
</reference>
<organism evidence="10 11">
    <name type="scientific">Ceratopteris richardii</name>
    <name type="common">Triangle waterfern</name>
    <dbReference type="NCBI Taxonomy" id="49495"/>
    <lineage>
        <taxon>Eukaryota</taxon>
        <taxon>Viridiplantae</taxon>
        <taxon>Streptophyta</taxon>
        <taxon>Embryophyta</taxon>
        <taxon>Tracheophyta</taxon>
        <taxon>Polypodiopsida</taxon>
        <taxon>Polypodiidae</taxon>
        <taxon>Polypodiales</taxon>
        <taxon>Pteridineae</taxon>
        <taxon>Pteridaceae</taxon>
        <taxon>Parkerioideae</taxon>
        <taxon>Ceratopteris</taxon>
    </lineage>
</organism>
<evidence type="ECO:0000313" key="11">
    <source>
        <dbReference type="Proteomes" id="UP000825935"/>
    </source>
</evidence>
<evidence type="ECO:0000256" key="5">
    <source>
        <dbReference type="ARBA" id="ARBA00022927"/>
    </source>
</evidence>
<keyword evidence="8 9" id="KW-0539">Nucleus</keyword>
<evidence type="ECO:0000256" key="2">
    <source>
        <dbReference type="ARBA" id="ARBA00005573"/>
    </source>
</evidence>
<comment type="subcellular location">
    <subcellularLocation>
        <location evidence="1 9">Nucleus</location>
        <location evidence="1 9">Nuclear pore complex</location>
    </subcellularLocation>
</comment>
<evidence type="ECO:0000256" key="3">
    <source>
        <dbReference type="ARBA" id="ARBA00022448"/>
    </source>
</evidence>
<proteinExistence type="inferred from homology"/>
<dbReference type="OrthoDB" id="17644at2759"/>
<comment type="subunit">
    <text evidence="9">Component of the nuclear pore complex (NPC).</text>
</comment>
<gene>
    <name evidence="10" type="ORF">KP509_05G088400</name>
</gene>
<dbReference type="PANTHER" id="PTHR13373">
    <property type="entry name" value="FROUNT PROTEIN-RELATED"/>
    <property type="match status" value="1"/>
</dbReference>
<keyword evidence="11" id="KW-1185">Reference proteome</keyword>
<dbReference type="PANTHER" id="PTHR13373:SF21">
    <property type="entry name" value="NUCLEAR PORE COMPLEX PROTEIN NUP85"/>
    <property type="match status" value="1"/>
</dbReference>
<dbReference type="Pfam" id="PF07575">
    <property type="entry name" value="Nucleopor_Nup85"/>
    <property type="match status" value="1"/>
</dbReference>
<accession>A0A8T2UV61</accession>
<dbReference type="GO" id="GO:0031080">
    <property type="term" value="C:nuclear pore outer ring"/>
    <property type="evidence" value="ECO:0007669"/>
    <property type="project" value="TreeGrafter"/>
</dbReference>
<dbReference type="GO" id="GO:0006406">
    <property type="term" value="P:mRNA export from nucleus"/>
    <property type="evidence" value="ECO:0007669"/>
    <property type="project" value="TreeGrafter"/>
</dbReference>
<evidence type="ECO:0000256" key="7">
    <source>
        <dbReference type="ARBA" id="ARBA00023132"/>
    </source>
</evidence>
<evidence type="ECO:0000256" key="1">
    <source>
        <dbReference type="ARBA" id="ARBA00004567"/>
    </source>
</evidence>
<evidence type="ECO:0000256" key="6">
    <source>
        <dbReference type="ARBA" id="ARBA00023010"/>
    </source>
</evidence>
<keyword evidence="4 9" id="KW-0509">mRNA transport</keyword>
<dbReference type="GO" id="GO:0031965">
    <property type="term" value="C:nuclear membrane"/>
    <property type="evidence" value="ECO:0007669"/>
    <property type="project" value="UniProtKB-UniRule"/>
</dbReference>
<keyword evidence="3 9" id="KW-0813">Transport</keyword>
<evidence type="ECO:0000256" key="4">
    <source>
        <dbReference type="ARBA" id="ARBA00022816"/>
    </source>
</evidence>
<name>A0A8T2UV61_CERRI</name>
<dbReference type="GO" id="GO:0017056">
    <property type="term" value="F:structural constituent of nuclear pore"/>
    <property type="evidence" value="ECO:0007669"/>
    <property type="project" value="TreeGrafter"/>
</dbReference>
<comment type="similarity">
    <text evidence="2 9">Belongs to the nucleoporin Nup85 family.</text>
</comment>
<keyword evidence="9" id="KW-0472">Membrane</keyword>
<evidence type="ECO:0000313" key="10">
    <source>
        <dbReference type="EMBL" id="KAH7437776.1"/>
    </source>
</evidence>
<dbReference type="InterPro" id="IPR011502">
    <property type="entry name" value="Nucleoporin_Nup85"/>
</dbReference>
<dbReference type="GO" id="GO:0006606">
    <property type="term" value="P:protein import into nucleus"/>
    <property type="evidence" value="ECO:0007669"/>
    <property type="project" value="TreeGrafter"/>
</dbReference>
<evidence type="ECO:0000256" key="9">
    <source>
        <dbReference type="RuleBase" id="RU365073"/>
    </source>
</evidence>
<comment type="function">
    <text evidence="9">Functions as a component of the nuclear pore complex (NPC).</text>
</comment>
<comment type="caution">
    <text evidence="10">The sequence shown here is derived from an EMBL/GenBank/DDBJ whole genome shotgun (WGS) entry which is preliminary data.</text>
</comment>
<dbReference type="OMA" id="ELMEWLN"/>
<evidence type="ECO:0000256" key="8">
    <source>
        <dbReference type="ARBA" id="ARBA00023242"/>
    </source>
</evidence>
<dbReference type="GO" id="GO:0045893">
    <property type="term" value="P:positive regulation of DNA-templated transcription"/>
    <property type="evidence" value="ECO:0007669"/>
    <property type="project" value="TreeGrafter"/>
</dbReference>
<sequence>MPGWPDSDMSFAGEKSIKAWSSDSASAKVCISWGTGNKLRLSYLHPRTQEISSTATPSKVVEVKVGSVSSHESAMRRLVYDSLPAFALLQNRKQQALRQSQRGLPSDWWETVLQYSRSISVVLGANKSSSGSVLNETSEMEKRTLLRAIWDLLEIVYVDKHASSWLTEQLTDWLERYDQVLSNVEPTVNSKLSVLKPKLINTRFPEDDEDYWSSLASALSIGWLDVVVKYLRMHGSYQHDQIDNRQTENGLVEAVAVLISKMPRLQQSSKTDTVGVTYTFKPEFSKAWERWRNQISKLVTSVFWLECTHEGTANGLKQLLSILLGDTNILISATTHWMELLVSHVLFVKPFLMGSEGLLSLARKCMQLKPPIGIDQLTELLLAIIGENTEVVLVECRKHFDPWMVTHMLELLSAKNGQAQSFLTEERDEFDGLSLEEFHRLVYAQILSSYPCTWQLTPFYLASGTHQGQGLLEAILLMRPVSSDSKVSAKVLDICRMYDLHAVAERYKRMMGVYYWKHGRKGLGISWLQCGRDYSRLTYAANELFTDVSQASVGDSGRLQELDSLIDLLGPQFEGFGGLAFLHRFRDFKGALFSFQEGLANSISFDKQVVAGKTAVKHLMQLMKDGITADKFLLPLLQDAVELLNFSGEVLVSSAETNILLLRLQNLTITNKHDTVLDLSSESVAKIRLALGRNLGRAILKD</sequence>
<dbReference type="AlphaFoldDB" id="A0A8T2UV61"/>
<dbReference type="EMBL" id="CM035410">
    <property type="protein sequence ID" value="KAH7437776.1"/>
    <property type="molecule type" value="Genomic_DNA"/>
</dbReference>
<keyword evidence="6 9" id="KW-0811">Translocation</keyword>
<keyword evidence="5 9" id="KW-0653">Protein transport</keyword>
<keyword evidence="7 9" id="KW-0906">Nuclear pore complex</keyword>
<dbReference type="Proteomes" id="UP000825935">
    <property type="component" value="Chromosome 5"/>
</dbReference>
<protein>
    <recommendedName>
        <fullName evidence="9">Nuclear pore complex protein Nup85</fullName>
    </recommendedName>
</protein>